<dbReference type="RefSeq" id="WP_006100006.1">
    <property type="nucleotide sequence ID" value="NZ_DS989846.1"/>
</dbReference>
<feature type="compositionally biased region" description="Low complexity" evidence="1">
    <location>
        <begin position="10"/>
        <end position="20"/>
    </location>
</feature>
<feature type="region of interest" description="Disordered" evidence="1">
    <location>
        <begin position="1"/>
        <end position="20"/>
    </location>
</feature>
<dbReference type="HOGENOM" id="CLU_186123_0_0_3"/>
<dbReference type="InterPro" id="IPR025477">
    <property type="entry name" value="DUF4327"/>
</dbReference>
<dbReference type="Proteomes" id="UP000003835">
    <property type="component" value="Unassembled WGS sequence"/>
</dbReference>
<organism evidence="2 3">
    <name type="scientific">Coleofasciculus chthonoplastes PCC 7420</name>
    <dbReference type="NCBI Taxonomy" id="118168"/>
    <lineage>
        <taxon>Bacteria</taxon>
        <taxon>Bacillati</taxon>
        <taxon>Cyanobacteriota</taxon>
        <taxon>Cyanophyceae</taxon>
        <taxon>Coleofasciculales</taxon>
        <taxon>Coleofasciculaceae</taxon>
        <taxon>Coleofasciculus</taxon>
    </lineage>
</organism>
<reference evidence="2 3" key="1">
    <citation type="submission" date="2008-07" db="EMBL/GenBank/DDBJ databases">
        <authorList>
            <person name="Tandeau de Marsac N."/>
            <person name="Ferriera S."/>
            <person name="Johnson J."/>
            <person name="Kravitz S."/>
            <person name="Beeson K."/>
            <person name="Sutton G."/>
            <person name="Rogers Y.-H."/>
            <person name="Friedman R."/>
            <person name="Frazier M."/>
            <person name="Venter J.C."/>
        </authorList>
    </citation>
    <scope>NUCLEOTIDE SEQUENCE [LARGE SCALE GENOMIC DNA]</scope>
    <source>
        <strain evidence="2 3">PCC 7420</strain>
    </source>
</reference>
<name>B4VNH2_9CYAN</name>
<keyword evidence="3" id="KW-1185">Reference proteome</keyword>
<dbReference type="eggNOG" id="ENOG5032S35">
    <property type="taxonomic scope" value="Bacteria"/>
</dbReference>
<evidence type="ECO:0000313" key="3">
    <source>
        <dbReference type="Proteomes" id="UP000003835"/>
    </source>
</evidence>
<accession>B4VNH2</accession>
<gene>
    <name evidence="2" type="ORF">MC7420_4528</name>
</gene>
<evidence type="ECO:0008006" key="4">
    <source>
        <dbReference type="Google" id="ProtNLM"/>
    </source>
</evidence>
<evidence type="ECO:0000256" key="1">
    <source>
        <dbReference type="SAM" id="MobiDB-lite"/>
    </source>
</evidence>
<dbReference type="AlphaFoldDB" id="B4VNH2"/>
<evidence type="ECO:0000313" key="2">
    <source>
        <dbReference type="EMBL" id="EDX76272.1"/>
    </source>
</evidence>
<dbReference type="EMBL" id="DS989846">
    <property type="protein sequence ID" value="EDX76272.1"/>
    <property type="molecule type" value="Genomic_DNA"/>
</dbReference>
<proteinExistence type="predicted"/>
<sequence>MSPMSLQTVPSTPSAPSTPSIRYSIDVIQEEARQLVEKGVVSRQQPIYVLCQYIPAREWVCVECELELCDFLLRDRIGDLIGSEEWEND</sequence>
<dbReference type="STRING" id="118168.MC7420_4528"/>
<dbReference type="Pfam" id="PF14217">
    <property type="entry name" value="DUF4327"/>
    <property type="match status" value="1"/>
</dbReference>
<protein>
    <recommendedName>
        <fullName evidence="4">DUF4327 domain-containing protein</fullName>
    </recommendedName>
</protein>